<protein>
    <submittedName>
        <fullName evidence="2">Transcription factor FAR1-related</fullName>
    </submittedName>
</protein>
<evidence type="ECO:0000256" key="1">
    <source>
        <dbReference type="SAM" id="MobiDB-lite"/>
    </source>
</evidence>
<feature type="region of interest" description="Disordered" evidence="1">
    <location>
        <begin position="1"/>
        <end position="106"/>
    </location>
</feature>
<dbReference type="Proteomes" id="UP000265663">
    <property type="component" value="Unassembled WGS sequence"/>
</dbReference>
<keyword evidence="3" id="KW-1185">Reference proteome</keyword>
<dbReference type="OrthoDB" id="3782241at2759"/>
<dbReference type="AlphaFoldDB" id="A0A3M7M8S3"/>
<organism evidence="2 3">
    <name type="scientific">Pyrenophora seminiperda CCB06</name>
    <dbReference type="NCBI Taxonomy" id="1302712"/>
    <lineage>
        <taxon>Eukaryota</taxon>
        <taxon>Fungi</taxon>
        <taxon>Dikarya</taxon>
        <taxon>Ascomycota</taxon>
        <taxon>Pezizomycotina</taxon>
        <taxon>Dothideomycetes</taxon>
        <taxon>Pleosporomycetidae</taxon>
        <taxon>Pleosporales</taxon>
        <taxon>Pleosporineae</taxon>
        <taxon>Pleosporaceae</taxon>
        <taxon>Pyrenophora</taxon>
    </lineage>
</organism>
<evidence type="ECO:0000313" key="2">
    <source>
        <dbReference type="EMBL" id="RMZ70794.1"/>
    </source>
</evidence>
<sequence length="269" mass="30789">MELKMSSSSSISLKQPLRTPARLPQLSGAQFDASCSPSRLPSVPPVQDEDSDSSINRLLRQEDAEDSDSDCDRVLGAEDELESASAPRRRRKREYRPRRRNHGRLRQAVEGEDCDLRGLWESSLRSRDHLPPPELVYPSFDDAVAGVQAWAKEHGLAYRKQKWALGRRYRLLMSCSRSGKPRDRRNDPIDPDIRRRPGATSQKTGCKMQFYLVAVDYTQLEGQWRVKWCKNRASITHNHPPDCDVRSIATYKRAERNDEIAPPSSSQYL</sequence>
<evidence type="ECO:0000313" key="3">
    <source>
        <dbReference type="Proteomes" id="UP000265663"/>
    </source>
</evidence>
<name>A0A3M7M8S3_9PLEO</name>
<gene>
    <name evidence="2" type="ORF">GMOD_00008427</name>
</gene>
<feature type="compositionally biased region" description="Basic and acidic residues" evidence="1">
    <location>
        <begin position="180"/>
        <end position="195"/>
    </location>
</feature>
<feature type="compositionally biased region" description="Low complexity" evidence="1">
    <location>
        <begin position="1"/>
        <end position="12"/>
    </location>
</feature>
<accession>A0A3M7M8S3</accession>
<feature type="region of interest" description="Disordered" evidence="1">
    <location>
        <begin position="176"/>
        <end position="201"/>
    </location>
</feature>
<feature type="compositionally biased region" description="Basic residues" evidence="1">
    <location>
        <begin position="87"/>
        <end position="105"/>
    </location>
</feature>
<dbReference type="EMBL" id="KE747825">
    <property type="protein sequence ID" value="RMZ70794.1"/>
    <property type="molecule type" value="Genomic_DNA"/>
</dbReference>
<proteinExistence type="predicted"/>
<reference evidence="2 3" key="1">
    <citation type="journal article" date="2014" name="PLoS ONE">
        <title>De novo Genome Assembly of the Fungal Plant Pathogen Pyrenophora semeniperda.</title>
        <authorList>
            <person name="Soliai M.M."/>
            <person name="Meyer S.E."/>
            <person name="Udall J.A."/>
            <person name="Elzinga D.E."/>
            <person name="Hermansen R.A."/>
            <person name="Bodily P.M."/>
            <person name="Hart A.A."/>
            <person name="Coleman C.E."/>
        </authorList>
    </citation>
    <scope>NUCLEOTIDE SEQUENCE [LARGE SCALE GENOMIC DNA]</scope>
    <source>
        <strain evidence="2 3">CCB06</strain>
        <tissue evidence="2">Mycelium</tissue>
    </source>
</reference>